<dbReference type="EMBL" id="MN876841">
    <property type="protein sequence ID" value="QJF12304.1"/>
    <property type="molecule type" value="Genomic_DNA"/>
</dbReference>
<dbReference type="Proteomes" id="UP000503449">
    <property type="component" value="Segment"/>
</dbReference>
<sequence length="207" mass="24894">MSQTYPIVGVAKGPHINTMRKYNIRYPNMYIYPEFFDDKEFLIHGGQYAYVQYVKLLIKKIREIKIALYPDYTPLPKVEKIANLDVLRRIIFIVPIHSLDPDLEIVDQLKEHGFKYFYGYSATPGLHDYSLPEFFRRVEPDKAWYLGASNWNDLKVVVRYQFPALDVGGYFMEKRRYFYDPDKVRKMFDEIYKYLMQKNKSIFDYIK</sequence>
<accession>A0A6M3VWH2</accession>
<organism evidence="1 2">
    <name type="scientific">Saccharolobus solfataricus rod-shaped virus 1</name>
    <name type="common">SSRV1</name>
    <dbReference type="NCBI Taxonomy" id="2730619"/>
    <lineage>
        <taxon>Viruses</taxon>
        <taxon>Adnaviria</taxon>
        <taxon>Zilligvirae</taxon>
        <taxon>Taleaviricota</taxon>
        <taxon>Tokiviricetes</taxon>
        <taxon>Ligamenvirales</taxon>
        <taxon>Rudiviridae</taxon>
        <taxon>Hoswirudivirus</taxon>
        <taxon>Hoswirudivirus saccharolobi</taxon>
        <taxon>Hoswirudivirus SSRV1</taxon>
    </lineage>
</organism>
<organismHost>
    <name type="scientific">Saccharolobus solfataricus</name>
    <name type="common">Sulfolobus solfataricus</name>
    <dbReference type="NCBI Taxonomy" id="2287"/>
</organismHost>
<evidence type="ECO:0000313" key="1">
    <source>
        <dbReference type="EMBL" id="QJF12304.1"/>
    </source>
</evidence>
<keyword evidence="2" id="KW-1185">Reference proteome</keyword>
<evidence type="ECO:0000313" key="2">
    <source>
        <dbReference type="Proteomes" id="UP000503449"/>
    </source>
</evidence>
<protein>
    <submittedName>
        <fullName evidence="1">Uncharacterized protein</fullName>
    </submittedName>
</protein>
<gene>
    <name evidence="1" type="ORF">SSRV1_gp28</name>
</gene>
<reference evidence="1 2" key="1">
    <citation type="journal article" date="2020" name="ISME J.">
        <title>New virus isolates from Italian hydrothermal environments underscore the biogeographic pattern in archaeal virus communities.</title>
        <authorList>
            <person name="Baquero D.P."/>
            <person name="Contursi P."/>
            <person name="Piochi M."/>
            <person name="Bartolucci S."/>
            <person name="Liu Y."/>
            <person name="Cvirkaite-Krupovic V."/>
            <person name="Prangishvili D."/>
            <person name="Krupovic M."/>
        </authorList>
    </citation>
    <scope>NUCLEOTIDE SEQUENCE [LARGE SCALE GENOMIC DNA]</scope>
    <source>
        <strain evidence="1">149</strain>
    </source>
</reference>
<proteinExistence type="predicted"/>
<name>A0A6M3VWH2_SSRV1</name>